<keyword evidence="2" id="KW-1185">Reference proteome</keyword>
<sequence>MAQTAPPDKLIRLRSSRDVVAAVPHLLGYRPRRSIVFLNTHADAQVSTLRVDLPEPAPPAVEKRLIASLVGMLCKVPEVSRVLVVVYAEGPFDAGGDVPRASFVRPLIGRLLDSGFVVHDALCVADDAWGAYDGHDAGIPHRLDELDETPLGADGDPVAADVAELAALPTVGHLARRAFDAAIDRAIAGSGAVRPILAAEQALALDAGTADSDELAAIVPVLLYPELRDAVLFTWAWGAQRGLELLDEAERIDAGEVGPGDDTIALDLMGLGDAEPPDHERVSRATALMSRIAALAPDDVAHVALTVLGWLHWSQGRGSVASRLVDRARELDRSYGLAELLQTVLRQGHLPGWAYAMPGD</sequence>
<evidence type="ECO:0008006" key="3">
    <source>
        <dbReference type="Google" id="ProtNLM"/>
    </source>
</evidence>
<comment type="caution">
    <text evidence="1">The sequence shown here is derived from an EMBL/GenBank/DDBJ whole genome shotgun (WGS) entry which is preliminary data.</text>
</comment>
<name>A0ABP8AH83_9MICO</name>
<dbReference type="InterPro" id="IPR025447">
    <property type="entry name" value="DUF4192"/>
</dbReference>
<reference evidence="2" key="1">
    <citation type="journal article" date="2019" name="Int. J. Syst. Evol. Microbiol.">
        <title>The Global Catalogue of Microorganisms (GCM) 10K type strain sequencing project: providing services to taxonomists for standard genome sequencing and annotation.</title>
        <authorList>
            <consortium name="The Broad Institute Genomics Platform"/>
            <consortium name="The Broad Institute Genome Sequencing Center for Infectious Disease"/>
            <person name="Wu L."/>
            <person name="Ma J."/>
        </authorList>
    </citation>
    <scope>NUCLEOTIDE SEQUENCE [LARGE SCALE GENOMIC DNA]</scope>
    <source>
        <strain evidence="2">JCM 17593</strain>
    </source>
</reference>
<accession>A0ABP8AH83</accession>
<dbReference type="Proteomes" id="UP001500213">
    <property type="component" value="Unassembled WGS sequence"/>
</dbReference>
<protein>
    <recommendedName>
        <fullName evidence="3">DUF4192 domain-containing protein</fullName>
    </recommendedName>
</protein>
<dbReference type="EMBL" id="BAABBX010000002">
    <property type="protein sequence ID" value="GAA4183858.1"/>
    <property type="molecule type" value="Genomic_DNA"/>
</dbReference>
<evidence type="ECO:0000313" key="1">
    <source>
        <dbReference type="EMBL" id="GAA4183858.1"/>
    </source>
</evidence>
<dbReference type="Pfam" id="PF13830">
    <property type="entry name" value="DUF4192"/>
    <property type="match status" value="2"/>
</dbReference>
<gene>
    <name evidence="1" type="ORF">GCM10022288_03800</name>
</gene>
<organism evidence="1 2">
    <name type="scientific">Gryllotalpicola kribbensis</name>
    <dbReference type="NCBI Taxonomy" id="993084"/>
    <lineage>
        <taxon>Bacteria</taxon>
        <taxon>Bacillati</taxon>
        <taxon>Actinomycetota</taxon>
        <taxon>Actinomycetes</taxon>
        <taxon>Micrococcales</taxon>
        <taxon>Microbacteriaceae</taxon>
        <taxon>Gryllotalpicola</taxon>
    </lineage>
</organism>
<evidence type="ECO:0000313" key="2">
    <source>
        <dbReference type="Proteomes" id="UP001500213"/>
    </source>
</evidence>
<dbReference type="RefSeq" id="WP_344773224.1">
    <property type="nucleotide sequence ID" value="NZ_BAABBX010000002.1"/>
</dbReference>
<proteinExistence type="predicted"/>